<proteinExistence type="predicted"/>
<sequence>MHSMEKYLALEPFALRRSEHSDVNVNDPSELRHVAQEFGVDEVLLSRAAESAALTTRAMQAQLSR</sequence>
<evidence type="ECO:0000313" key="2">
    <source>
        <dbReference type="Proteomes" id="UP000249135"/>
    </source>
</evidence>
<dbReference type="Proteomes" id="UP000249135">
    <property type="component" value="Unassembled WGS sequence"/>
</dbReference>
<gene>
    <name evidence="1" type="ORF">DI563_18545</name>
</gene>
<organism evidence="1 2">
    <name type="scientific">Variovorax paradoxus</name>
    <dbReference type="NCBI Taxonomy" id="34073"/>
    <lineage>
        <taxon>Bacteria</taxon>
        <taxon>Pseudomonadati</taxon>
        <taxon>Pseudomonadota</taxon>
        <taxon>Betaproteobacteria</taxon>
        <taxon>Burkholderiales</taxon>
        <taxon>Comamonadaceae</taxon>
        <taxon>Variovorax</taxon>
    </lineage>
</organism>
<dbReference type="EMBL" id="QFPP01000270">
    <property type="protein sequence ID" value="PZQ70380.1"/>
    <property type="molecule type" value="Genomic_DNA"/>
</dbReference>
<name>A0A2W5S5J0_VARPD</name>
<accession>A0A2W5S5J0</accession>
<dbReference type="AlphaFoldDB" id="A0A2W5S5J0"/>
<reference evidence="1 2" key="1">
    <citation type="submission" date="2017-08" db="EMBL/GenBank/DDBJ databases">
        <title>Infants hospitalized years apart are colonized by the same room-sourced microbial strains.</title>
        <authorList>
            <person name="Brooks B."/>
            <person name="Olm M.R."/>
            <person name="Firek B.A."/>
            <person name="Baker R."/>
            <person name="Thomas B.C."/>
            <person name="Morowitz M.J."/>
            <person name="Banfield J.F."/>
        </authorList>
    </citation>
    <scope>NUCLEOTIDE SEQUENCE [LARGE SCALE GENOMIC DNA]</scope>
    <source>
        <strain evidence="1">S2_005_003_R2_41</strain>
    </source>
</reference>
<comment type="caution">
    <text evidence="1">The sequence shown here is derived from an EMBL/GenBank/DDBJ whole genome shotgun (WGS) entry which is preliminary data.</text>
</comment>
<evidence type="ECO:0000313" key="1">
    <source>
        <dbReference type="EMBL" id="PZQ70380.1"/>
    </source>
</evidence>
<protein>
    <submittedName>
        <fullName evidence="1">Uncharacterized protein</fullName>
    </submittedName>
</protein>